<dbReference type="InterPro" id="IPR040134">
    <property type="entry name" value="PSMD12/CSN4"/>
</dbReference>
<evidence type="ECO:0000256" key="1">
    <source>
        <dbReference type="ARBA" id="ARBA00004123"/>
    </source>
</evidence>
<dbReference type="InterPro" id="IPR036390">
    <property type="entry name" value="WH_DNA-bd_sf"/>
</dbReference>
<accession>A0AAD9MBN2</accession>
<keyword evidence="8" id="KW-0539">Nucleus</keyword>
<name>A0AAD9MBN2_9PEZI</name>
<dbReference type="Proteomes" id="UP001217918">
    <property type="component" value="Unassembled WGS sequence"/>
</dbReference>
<proteinExistence type="inferred from homology"/>
<dbReference type="SUPFAM" id="SSF46785">
    <property type="entry name" value="Winged helix' DNA-binding domain"/>
    <property type="match status" value="1"/>
</dbReference>
<evidence type="ECO:0000313" key="11">
    <source>
        <dbReference type="Proteomes" id="UP001217918"/>
    </source>
</evidence>
<reference evidence="10" key="1">
    <citation type="journal article" date="2023" name="Mol. Plant Microbe Interact.">
        <title>Elucidating the Obligate Nature and Biological Capacity of an Invasive Fungal Corn Pathogen.</title>
        <authorList>
            <person name="MacCready J.S."/>
            <person name="Roggenkamp E.M."/>
            <person name="Gdanetz K."/>
            <person name="Chilvers M.I."/>
        </authorList>
    </citation>
    <scope>NUCLEOTIDE SEQUENCE</scope>
    <source>
        <strain evidence="10">PM02</strain>
    </source>
</reference>
<sequence>MAPTTVSQALAEAGTLADPTDAYRAILANIKTLSTPASVGEDLKALLDAVFAAPLGLVATRAVVTDFLAALRALGNHGLWIEAGMHLVRALAAAPSLQSALAEAAAAARELVATAHEANEDFGLAARTLADMPLDSSARRLSDAERAAVWIRIVRNHLETGADGAAAAEAYLNKLKNIMPDVADAELQLHFKLSAARIQDANRQFIAAAVRYHHISGIASLAEEERLHTLAMAIKCAVLAPAGPPRSRILGRLYKDARSAGLAEFGMLEKMFLDRLLAPAEVDKFAQGLAPHQLALTADGSTVLAKAVVEHNLLSASRLYANIGFDHLGLLLGLDGDKAEETTAKMVEQGRLNGRIDQIERVVWFDGSAEGPADRGTGRCEPAALQAMRRWDANVQALAEQVEQLTNALQAEFPDFVAAQVAAV</sequence>
<comment type="similarity">
    <text evidence="3">Belongs to the CSN4 family.</text>
</comment>
<evidence type="ECO:0000256" key="7">
    <source>
        <dbReference type="ARBA" id="ARBA00022790"/>
    </source>
</evidence>
<dbReference type="EMBL" id="JAQQPM010000004">
    <property type="protein sequence ID" value="KAK2071204.1"/>
    <property type="molecule type" value="Genomic_DNA"/>
</dbReference>
<dbReference type="GO" id="GO:0005829">
    <property type="term" value="C:cytosol"/>
    <property type="evidence" value="ECO:0007669"/>
    <property type="project" value="TreeGrafter"/>
</dbReference>
<dbReference type="GO" id="GO:0008180">
    <property type="term" value="C:COP9 signalosome"/>
    <property type="evidence" value="ECO:0007669"/>
    <property type="project" value="UniProtKB-KW"/>
</dbReference>
<organism evidence="10 11">
    <name type="scientific">Phyllachora maydis</name>
    <dbReference type="NCBI Taxonomy" id="1825666"/>
    <lineage>
        <taxon>Eukaryota</taxon>
        <taxon>Fungi</taxon>
        <taxon>Dikarya</taxon>
        <taxon>Ascomycota</taxon>
        <taxon>Pezizomycotina</taxon>
        <taxon>Sordariomycetes</taxon>
        <taxon>Sordariomycetidae</taxon>
        <taxon>Phyllachorales</taxon>
        <taxon>Phyllachoraceae</taxon>
        <taxon>Phyllachora</taxon>
    </lineage>
</organism>
<dbReference type="FunFam" id="1.10.10.10:FF:000190">
    <property type="entry name" value="COP9 signalosome complex subunit 4"/>
    <property type="match status" value="1"/>
</dbReference>
<dbReference type="SMART" id="SM00088">
    <property type="entry name" value="PINT"/>
    <property type="match status" value="1"/>
</dbReference>
<dbReference type="AlphaFoldDB" id="A0AAD9MBN2"/>
<evidence type="ECO:0000256" key="2">
    <source>
        <dbReference type="ARBA" id="ARBA00004496"/>
    </source>
</evidence>
<dbReference type="Pfam" id="PF22241">
    <property type="entry name" value="PSMD12-CSN4_N"/>
    <property type="match status" value="1"/>
</dbReference>
<evidence type="ECO:0000256" key="4">
    <source>
        <dbReference type="ARBA" id="ARBA00011098"/>
    </source>
</evidence>
<keyword evidence="7" id="KW-0736">Signalosome</keyword>
<dbReference type="InterPro" id="IPR054559">
    <property type="entry name" value="PSMD12-CSN4-like_N"/>
</dbReference>
<feature type="domain" description="PCI" evidence="9">
    <location>
        <begin position="203"/>
        <end position="370"/>
    </location>
</feature>
<evidence type="ECO:0000256" key="6">
    <source>
        <dbReference type="ARBA" id="ARBA00022490"/>
    </source>
</evidence>
<evidence type="ECO:0000256" key="3">
    <source>
        <dbReference type="ARBA" id="ARBA00010417"/>
    </source>
</evidence>
<dbReference type="InterPro" id="IPR000717">
    <property type="entry name" value="PCI_dom"/>
</dbReference>
<dbReference type="Gene3D" id="1.10.10.10">
    <property type="entry name" value="Winged helix-like DNA-binding domain superfamily/Winged helix DNA-binding domain"/>
    <property type="match status" value="1"/>
</dbReference>
<protein>
    <recommendedName>
        <fullName evidence="5">COP9 signalosome complex subunit 4</fullName>
    </recommendedName>
</protein>
<comment type="caution">
    <text evidence="10">The sequence shown here is derived from an EMBL/GenBank/DDBJ whole genome shotgun (WGS) entry which is preliminary data.</text>
</comment>
<dbReference type="PANTHER" id="PTHR10855:SF2">
    <property type="entry name" value="COP9 SIGNALOSOME COMPLEX SUBUNIT 4"/>
    <property type="match status" value="1"/>
</dbReference>
<dbReference type="PROSITE" id="PS50250">
    <property type="entry name" value="PCI"/>
    <property type="match status" value="1"/>
</dbReference>
<evidence type="ECO:0000256" key="5">
    <source>
        <dbReference type="ARBA" id="ARBA00014881"/>
    </source>
</evidence>
<gene>
    <name evidence="10" type="ORF">P8C59_005645</name>
</gene>
<keyword evidence="6" id="KW-0963">Cytoplasm</keyword>
<evidence type="ECO:0000313" key="10">
    <source>
        <dbReference type="EMBL" id="KAK2071204.1"/>
    </source>
</evidence>
<comment type="subunit">
    <text evidence="4">Component of the COP9 signalosome (CSN) complex.</text>
</comment>
<keyword evidence="11" id="KW-1185">Reference proteome</keyword>
<dbReference type="InterPro" id="IPR036388">
    <property type="entry name" value="WH-like_DNA-bd_sf"/>
</dbReference>
<comment type="subcellular location">
    <subcellularLocation>
        <location evidence="2">Cytoplasm</location>
    </subcellularLocation>
    <subcellularLocation>
        <location evidence="1">Nucleus</location>
    </subcellularLocation>
</comment>
<evidence type="ECO:0000259" key="9">
    <source>
        <dbReference type="PROSITE" id="PS50250"/>
    </source>
</evidence>
<evidence type="ECO:0000256" key="8">
    <source>
        <dbReference type="ARBA" id="ARBA00023242"/>
    </source>
</evidence>
<dbReference type="Pfam" id="PF01399">
    <property type="entry name" value="PCI"/>
    <property type="match status" value="1"/>
</dbReference>
<dbReference type="PANTHER" id="PTHR10855">
    <property type="entry name" value="26S PROTEASOME NON-ATPASE REGULATORY SUBUNIT 12/COP9 SIGNALOSOME COMPLEX SUBUNIT 4"/>
    <property type="match status" value="1"/>
</dbReference>